<feature type="domain" description="HTH araC/xylS-type" evidence="4">
    <location>
        <begin position="163"/>
        <end position="264"/>
    </location>
</feature>
<proteinExistence type="predicted"/>
<dbReference type="InterPro" id="IPR050204">
    <property type="entry name" value="AraC_XylS_family_regulators"/>
</dbReference>
<dbReference type="GO" id="GO:0003700">
    <property type="term" value="F:DNA-binding transcription factor activity"/>
    <property type="evidence" value="ECO:0007669"/>
    <property type="project" value="InterPro"/>
</dbReference>
<dbReference type="PROSITE" id="PS01124">
    <property type="entry name" value="HTH_ARAC_FAMILY_2"/>
    <property type="match status" value="1"/>
</dbReference>
<dbReference type="Gene3D" id="1.10.10.60">
    <property type="entry name" value="Homeodomain-like"/>
    <property type="match status" value="1"/>
</dbReference>
<evidence type="ECO:0000313" key="6">
    <source>
        <dbReference type="Proteomes" id="UP000184532"/>
    </source>
</evidence>
<evidence type="ECO:0000259" key="4">
    <source>
        <dbReference type="PROSITE" id="PS01124"/>
    </source>
</evidence>
<dbReference type="RefSeq" id="WP_073179764.1">
    <property type="nucleotide sequence ID" value="NZ_FQWL01000003.1"/>
</dbReference>
<dbReference type="PANTHER" id="PTHR46796">
    <property type="entry name" value="HTH-TYPE TRANSCRIPTIONAL ACTIVATOR RHAS-RELATED"/>
    <property type="match status" value="1"/>
</dbReference>
<evidence type="ECO:0000256" key="2">
    <source>
        <dbReference type="ARBA" id="ARBA00023125"/>
    </source>
</evidence>
<keyword evidence="3" id="KW-0804">Transcription</keyword>
<dbReference type="EMBL" id="FQWL01000003">
    <property type="protein sequence ID" value="SHG74696.1"/>
    <property type="molecule type" value="Genomic_DNA"/>
</dbReference>
<dbReference type="OrthoDB" id="511992at2"/>
<gene>
    <name evidence="5" type="ORF">SAMN04488116_2367</name>
</gene>
<organism evidence="5 6">
    <name type="scientific">Flagellimonas flava</name>
    <dbReference type="NCBI Taxonomy" id="570519"/>
    <lineage>
        <taxon>Bacteria</taxon>
        <taxon>Pseudomonadati</taxon>
        <taxon>Bacteroidota</taxon>
        <taxon>Flavobacteriia</taxon>
        <taxon>Flavobacteriales</taxon>
        <taxon>Flavobacteriaceae</taxon>
        <taxon>Flagellimonas</taxon>
    </lineage>
</organism>
<evidence type="ECO:0000256" key="1">
    <source>
        <dbReference type="ARBA" id="ARBA00023015"/>
    </source>
</evidence>
<dbReference type="SUPFAM" id="SSF46689">
    <property type="entry name" value="Homeodomain-like"/>
    <property type="match status" value="1"/>
</dbReference>
<protein>
    <submittedName>
        <fullName evidence="5">AraC-type DNA-binding protein</fullName>
    </submittedName>
</protein>
<evidence type="ECO:0000313" key="5">
    <source>
        <dbReference type="EMBL" id="SHG74696.1"/>
    </source>
</evidence>
<dbReference type="STRING" id="570519.SAMN04488116_2367"/>
<dbReference type="InterPro" id="IPR018060">
    <property type="entry name" value="HTH_AraC"/>
</dbReference>
<name>A0A1M5MBQ7_9FLAO</name>
<accession>A0A1M5MBQ7</accession>
<evidence type="ECO:0000256" key="3">
    <source>
        <dbReference type="ARBA" id="ARBA00023163"/>
    </source>
</evidence>
<dbReference type="InterPro" id="IPR009057">
    <property type="entry name" value="Homeodomain-like_sf"/>
</dbReference>
<dbReference type="PANTHER" id="PTHR46796:SF13">
    <property type="entry name" value="HTH-TYPE TRANSCRIPTIONAL ACTIVATOR RHAS"/>
    <property type="match status" value="1"/>
</dbReference>
<dbReference type="SMART" id="SM00342">
    <property type="entry name" value="HTH_ARAC"/>
    <property type="match status" value="1"/>
</dbReference>
<dbReference type="Proteomes" id="UP000184532">
    <property type="component" value="Unassembled WGS sequence"/>
</dbReference>
<dbReference type="Pfam" id="PF12833">
    <property type="entry name" value="HTH_18"/>
    <property type="match status" value="1"/>
</dbReference>
<keyword evidence="2 5" id="KW-0238">DNA-binding</keyword>
<dbReference type="AlphaFoldDB" id="A0A1M5MBQ7"/>
<keyword evidence="1" id="KW-0805">Transcription regulation</keyword>
<reference evidence="6" key="1">
    <citation type="submission" date="2016-11" db="EMBL/GenBank/DDBJ databases">
        <authorList>
            <person name="Varghese N."/>
            <person name="Submissions S."/>
        </authorList>
    </citation>
    <scope>NUCLEOTIDE SEQUENCE [LARGE SCALE GENOMIC DNA]</scope>
    <source>
        <strain evidence="6">DSM 22638</strain>
    </source>
</reference>
<keyword evidence="6" id="KW-1185">Reference proteome</keyword>
<dbReference type="GO" id="GO:0043565">
    <property type="term" value="F:sequence-specific DNA binding"/>
    <property type="evidence" value="ECO:0007669"/>
    <property type="project" value="InterPro"/>
</dbReference>
<sequence>MIKKFAETLDYEIPDVLKPHVITAIYGETQEKVDVTFPVFPNGFAVLIHVYGDLPILHVNNNSDFAPSRLNLAGQIHGTVPKMQINGRFGQNGFLLHPLTPYYLFHMKGSSFVNKWVPLEGTAKHHWSSLEESLKKCKSPIERVKLIADELIKLESNKLPSIYWLDNCIETIYHNNGSISIQDMVDTSGLSNRHFTRVFRDIVGVPPKYFCKVIQLNNFFKIINTSDDERILKLALDCGYYDQSHFIHDFKKMIGDSPERFLASKDAYVKEYLGKKSG</sequence>